<feature type="non-terminal residue" evidence="1">
    <location>
        <position position="1"/>
    </location>
</feature>
<sequence length="60" mass="6714">HCLTLTPVSHRWKLRQFDIEVPDEEWFTSRLTVTGLADLPKTGCKHLDLNLISASAASPP</sequence>
<keyword evidence="2" id="KW-1185">Reference proteome</keyword>
<organism evidence="1 2">
    <name type="scientific">Trifolium medium</name>
    <dbReference type="NCBI Taxonomy" id="97028"/>
    <lineage>
        <taxon>Eukaryota</taxon>
        <taxon>Viridiplantae</taxon>
        <taxon>Streptophyta</taxon>
        <taxon>Embryophyta</taxon>
        <taxon>Tracheophyta</taxon>
        <taxon>Spermatophyta</taxon>
        <taxon>Magnoliopsida</taxon>
        <taxon>eudicotyledons</taxon>
        <taxon>Gunneridae</taxon>
        <taxon>Pentapetalae</taxon>
        <taxon>rosids</taxon>
        <taxon>fabids</taxon>
        <taxon>Fabales</taxon>
        <taxon>Fabaceae</taxon>
        <taxon>Papilionoideae</taxon>
        <taxon>50 kb inversion clade</taxon>
        <taxon>NPAAA clade</taxon>
        <taxon>Hologalegina</taxon>
        <taxon>IRL clade</taxon>
        <taxon>Trifolieae</taxon>
        <taxon>Trifolium</taxon>
    </lineage>
</organism>
<name>A0A392T205_9FABA</name>
<evidence type="ECO:0000313" key="2">
    <source>
        <dbReference type="Proteomes" id="UP000265520"/>
    </source>
</evidence>
<dbReference type="EMBL" id="LXQA010489730">
    <property type="protein sequence ID" value="MCI55049.1"/>
    <property type="molecule type" value="Genomic_DNA"/>
</dbReference>
<dbReference type="AlphaFoldDB" id="A0A392T205"/>
<dbReference type="Proteomes" id="UP000265520">
    <property type="component" value="Unassembled WGS sequence"/>
</dbReference>
<evidence type="ECO:0000313" key="1">
    <source>
        <dbReference type="EMBL" id="MCI55049.1"/>
    </source>
</evidence>
<comment type="caution">
    <text evidence="1">The sequence shown here is derived from an EMBL/GenBank/DDBJ whole genome shotgun (WGS) entry which is preliminary data.</text>
</comment>
<reference evidence="1 2" key="1">
    <citation type="journal article" date="2018" name="Front. Plant Sci.">
        <title>Red Clover (Trifolium pratense) and Zigzag Clover (T. medium) - A Picture of Genomic Similarities and Differences.</title>
        <authorList>
            <person name="Dluhosova J."/>
            <person name="Istvanek J."/>
            <person name="Nedelnik J."/>
            <person name="Repkova J."/>
        </authorList>
    </citation>
    <scope>NUCLEOTIDE SEQUENCE [LARGE SCALE GENOMIC DNA]</scope>
    <source>
        <strain evidence="2">cv. 10/8</strain>
        <tissue evidence="1">Leaf</tissue>
    </source>
</reference>
<accession>A0A392T205</accession>
<proteinExistence type="predicted"/>
<protein>
    <submittedName>
        <fullName evidence="1">Uncharacterized protein</fullName>
    </submittedName>
</protein>